<dbReference type="Gene3D" id="1.10.20.140">
    <property type="match status" value="1"/>
</dbReference>
<keyword evidence="15" id="KW-1185">Reference proteome</keyword>
<dbReference type="OrthoDB" id="9776390at2"/>
<feature type="site" description="Interaction with substrate tRNA" evidence="10">
    <location>
        <position position="105"/>
    </location>
</feature>
<evidence type="ECO:0000256" key="6">
    <source>
        <dbReference type="ARBA" id="ARBA00022741"/>
    </source>
</evidence>
<feature type="binding site" evidence="10">
    <location>
        <begin position="12"/>
        <end position="17"/>
    </location>
    <ligand>
        <name>substrate</name>
    </ligand>
</feature>
<dbReference type="InterPro" id="IPR039657">
    <property type="entry name" value="Dimethylallyltransferase"/>
</dbReference>
<organism evidence="14 15">
    <name type="scientific">Arcanobacterium phocae</name>
    <dbReference type="NCBI Taxonomy" id="131112"/>
    <lineage>
        <taxon>Bacteria</taxon>
        <taxon>Bacillati</taxon>
        <taxon>Actinomycetota</taxon>
        <taxon>Actinomycetes</taxon>
        <taxon>Actinomycetales</taxon>
        <taxon>Actinomycetaceae</taxon>
        <taxon>Arcanobacterium</taxon>
    </lineage>
</organism>
<evidence type="ECO:0000256" key="3">
    <source>
        <dbReference type="ARBA" id="ARBA00005842"/>
    </source>
</evidence>
<dbReference type="InterPro" id="IPR018022">
    <property type="entry name" value="IPT"/>
</dbReference>
<evidence type="ECO:0000313" key="14">
    <source>
        <dbReference type="EMBL" id="SDU81791.1"/>
    </source>
</evidence>
<dbReference type="Gene3D" id="3.40.50.300">
    <property type="entry name" value="P-loop containing nucleotide triphosphate hydrolases"/>
    <property type="match status" value="1"/>
</dbReference>
<proteinExistence type="inferred from homology"/>
<evidence type="ECO:0000256" key="7">
    <source>
        <dbReference type="ARBA" id="ARBA00022840"/>
    </source>
</evidence>
<name>A0A1H2LMF8_9ACTO</name>
<feature type="site" description="Interaction with substrate tRNA" evidence="10">
    <location>
        <position position="126"/>
    </location>
</feature>
<keyword evidence="5 10" id="KW-0819">tRNA processing</keyword>
<dbReference type="Proteomes" id="UP000214355">
    <property type="component" value="Chromosome I"/>
</dbReference>
<dbReference type="Pfam" id="PF01715">
    <property type="entry name" value="IPPT"/>
    <property type="match status" value="1"/>
</dbReference>
<protein>
    <recommendedName>
        <fullName evidence="10">tRNA dimethylallyltransferase</fullName>
        <ecNumber evidence="10">2.5.1.75</ecNumber>
    </recommendedName>
    <alternativeName>
        <fullName evidence="10">Dimethylallyl diphosphate:tRNA dimethylallyltransferase</fullName>
        <shortName evidence="10">DMAPP:tRNA dimethylallyltransferase</shortName>
        <shortName evidence="10">DMATase</shortName>
    </alternativeName>
    <alternativeName>
        <fullName evidence="10">Isopentenyl-diphosphate:tRNA isopentenyltransferase</fullName>
        <shortName evidence="10">IPP transferase</shortName>
        <shortName evidence="10">IPPT</shortName>
        <shortName evidence="10">IPTase</shortName>
    </alternativeName>
</protein>
<keyword evidence="7 10" id="KW-0067">ATP-binding</keyword>
<dbReference type="NCBIfam" id="TIGR00174">
    <property type="entry name" value="miaA"/>
    <property type="match status" value="1"/>
</dbReference>
<dbReference type="EC" id="2.5.1.75" evidence="10"/>
<evidence type="ECO:0000256" key="1">
    <source>
        <dbReference type="ARBA" id="ARBA00001946"/>
    </source>
</evidence>
<dbReference type="HAMAP" id="MF_00185">
    <property type="entry name" value="IPP_trans"/>
    <property type="match status" value="1"/>
</dbReference>
<dbReference type="GO" id="GO:0005524">
    <property type="term" value="F:ATP binding"/>
    <property type="evidence" value="ECO:0007669"/>
    <property type="project" value="UniProtKB-UniRule"/>
</dbReference>
<dbReference type="AlphaFoldDB" id="A0A1H2LMF8"/>
<dbReference type="PANTHER" id="PTHR11088:SF60">
    <property type="entry name" value="TRNA DIMETHYLALLYLTRANSFERASE"/>
    <property type="match status" value="1"/>
</dbReference>
<evidence type="ECO:0000256" key="8">
    <source>
        <dbReference type="ARBA" id="ARBA00022842"/>
    </source>
</evidence>
<evidence type="ECO:0000256" key="5">
    <source>
        <dbReference type="ARBA" id="ARBA00022694"/>
    </source>
</evidence>
<gene>
    <name evidence="10" type="primary">miaA</name>
    <name evidence="14" type="ORF">SAMN04489737_1601</name>
</gene>
<comment type="caution">
    <text evidence="10">Lacks conserved residue(s) required for the propagation of feature annotation.</text>
</comment>
<dbReference type="GO" id="GO:0052381">
    <property type="term" value="F:tRNA dimethylallyltransferase activity"/>
    <property type="evidence" value="ECO:0007669"/>
    <property type="project" value="UniProtKB-UniRule"/>
</dbReference>
<dbReference type="SUPFAM" id="SSF52540">
    <property type="entry name" value="P-loop containing nucleoside triphosphate hydrolases"/>
    <property type="match status" value="1"/>
</dbReference>
<comment type="function">
    <text evidence="2 10 12">Catalyzes the transfer of a dimethylallyl group onto the adenine at position 37 in tRNAs that read codons beginning with uridine, leading to the formation of N6-(dimethylallyl)adenosine (i(6)A).</text>
</comment>
<evidence type="ECO:0000256" key="4">
    <source>
        <dbReference type="ARBA" id="ARBA00022679"/>
    </source>
</evidence>
<dbReference type="InterPro" id="IPR027417">
    <property type="entry name" value="P-loop_NTPase"/>
</dbReference>
<dbReference type="PANTHER" id="PTHR11088">
    <property type="entry name" value="TRNA DIMETHYLALLYLTRANSFERASE"/>
    <property type="match status" value="1"/>
</dbReference>
<sequence>MVLPVIAVVGPTASGKTALSIRLAQFLGGPDRVEIISADAMQLYRGMDIGTAKATLEERQGIVHHQLDVLDVSQAASVAAYQQYAREDIATIHQAGRIPIVVGGSGLYVSALLDELDFPGTDPQIRAELEDKWKHDNGASLIAELQEKDPLTAQTINLLNPRRVIRALEVVRLTGQSYTPVFPRHTSHYEETIHIGVRRDKTELEQAISSRAQMMFDCGLIAETEQLLKNGLRGSPTAHKATGYAEAISVIDQQMDIPQAVESVAFHTRRLAKKQRTWFRRDPRISWVDVAENNVEVAADQALRLISDASEEL</sequence>
<reference evidence="15" key="1">
    <citation type="submission" date="2016-10" db="EMBL/GenBank/DDBJ databases">
        <authorList>
            <person name="Varghese N."/>
            <person name="Submissions S."/>
        </authorList>
    </citation>
    <scope>NUCLEOTIDE SEQUENCE [LARGE SCALE GENOMIC DNA]</scope>
    <source>
        <strain evidence="15">DSM 10002</strain>
    </source>
</reference>
<dbReference type="GeneID" id="65345327"/>
<comment type="catalytic activity">
    <reaction evidence="9 10 11">
        <text>adenosine(37) in tRNA + dimethylallyl diphosphate = N(6)-dimethylallyladenosine(37) in tRNA + diphosphate</text>
        <dbReference type="Rhea" id="RHEA:26482"/>
        <dbReference type="Rhea" id="RHEA-COMP:10162"/>
        <dbReference type="Rhea" id="RHEA-COMP:10375"/>
        <dbReference type="ChEBI" id="CHEBI:33019"/>
        <dbReference type="ChEBI" id="CHEBI:57623"/>
        <dbReference type="ChEBI" id="CHEBI:74411"/>
        <dbReference type="ChEBI" id="CHEBI:74415"/>
        <dbReference type="EC" id="2.5.1.75"/>
    </reaction>
</comment>
<comment type="similarity">
    <text evidence="3 10 13">Belongs to the IPP transferase family.</text>
</comment>
<comment type="subunit">
    <text evidence="10">Monomer.</text>
</comment>
<keyword evidence="8 10" id="KW-0460">Magnesium</keyword>
<evidence type="ECO:0000256" key="13">
    <source>
        <dbReference type="RuleBase" id="RU003785"/>
    </source>
</evidence>
<feature type="binding site" evidence="10">
    <location>
        <begin position="10"/>
        <end position="17"/>
    </location>
    <ligand>
        <name>ATP</name>
        <dbReference type="ChEBI" id="CHEBI:30616"/>
    </ligand>
</feature>
<keyword evidence="6 10" id="KW-0547">Nucleotide-binding</keyword>
<evidence type="ECO:0000256" key="12">
    <source>
        <dbReference type="RuleBase" id="RU003784"/>
    </source>
</evidence>
<dbReference type="EMBL" id="LT629804">
    <property type="protein sequence ID" value="SDU81791.1"/>
    <property type="molecule type" value="Genomic_DNA"/>
</dbReference>
<comment type="cofactor">
    <cofactor evidence="1 10">
        <name>Mg(2+)</name>
        <dbReference type="ChEBI" id="CHEBI:18420"/>
    </cofactor>
</comment>
<evidence type="ECO:0000256" key="11">
    <source>
        <dbReference type="RuleBase" id="RU003783"/>
    </source>
</evidence>
<evidence type="ECO:0000256" key="9">
    <source>
        <dbReference type="ARBA" id="ARBA00049563"/>
    </source>
</evidence>
<dbReference type="STRING" id="131112.SAMN04489737_1601"/>
<evidence type="ECO:0000256" key="10">
    <source>
        <dbReference type="HAMAP-Rule" id="MF_00185"/>
    </source>
</evidence>
<evidence type="ECO:0000256" key="2">
    <source>
        <dbReference type="ARBA" id="ARBA00003213"/>
    </source>
</evidence>
<keyword evidence="4 10" id="KW-0808">Transferase</keyword>
<accession>A0A1H2LMF8</accession>
<dbReference type="RefSeq" id="WP_091281973.1">
    <property type="nucleotide sequence ID" value="NZ_JABAPL010000008.1"/>
</dbReference>
<evidence type="ECO:0000313" key="15">
    <source>
        <dbReference type="Proteomes" id="UP000214355"/>
    </source>
</evidence>
<dbReference type="GO" id="GO:0006400">
    <property type="term" value="P:tRNA modification"/>
    <property type="evidence" value="ECO:0007669"/>
    <property type="project" value="TreeGrafter"/>
</dbReference>